<keyword evidence="3" id="KW-0863">Zinc-finger</keyword>
<dbReference type="PANTHER" id="PTHR46868">
    <property type="entry name" value="FCS-LIKE ZINC FINGER 11"/>
    <property type="match status" value="1"/>
</dbReference>
<dbReference type="InterPro" id="IPR007650">
    <property type="entry name" value="Zf-FLZ_dom"/>
</dbReference>
<evidence type="ECO:0000256" key="2">
    <source>
        <dbReference type="ARBA" id="ARBA00022723"/>
    </source>
</evidence>
<dbReference type="AlphaFoldDB" id="A0ABD1PFM1"/>
<evidence type="ECO:0000256" key="1">
    <source>
        <dbReference type="ARBA" id="ARBA00009374"/>
    </source>
</evidence>
<reference evidence="7" key="1">
    <citation type="submission" date="2024-07" db="EMBL/GenBank/DDBJ databases">
        <title>Two chromosome-level genome assemblies of Korean endemic species Abeliophyllum distichum and Forsythia ovata (Oleaceae).</title>
        <authorList>
            <person name="Jang H."/>
        </authorList>
    </citation>
    <scope>NUCLEOTIDE SEQUENCE [LARGE SCALE GENOMIC DNA]</scope>
</reference>
<evidence type="ECO:0000256" key="3">
    <source>
        <dbReference type="ARBA" id="ARBA00022771"/>
    </source>
</evidence>
<comment type="similarity">
    <text evidence="1">Belongs to the FLZ family.</text>
</comment>
<comment type="caution">
    <text evidence="6">The sequence shown here is derived from an EMBL/GenBank/DDBJ whole genome shotgun (WGS) entry which is preliminary data.</text>
</comment>
<evidence type="ECO:0000259" key="5">
    <source>
        <dbReference type="PROSITE" id="PS51795"/>
    </source>
</evidence>
<dbReference type="Proteomes" id="UP001604277">
    <property type="component" value="Unassembled WGS sequence"/>
</dbReference>
<dbReference type="PANTHER" id="PTHR46868:SF3">
    <property type="entry name" value="FCS-LIKE ZINC FINGER 11"/>
    <property type="match status" value="1"/>
</dbReference>
<name>A0ABD1PFM1_9LAMI</name>
<keyword evidence="3" id="KW-0862">Zinc</keyword>
<evidence type="ECO:0000256" key="4">
    <source>
        <dbReference type="PROSITE-ProRule" id="PRU01131"/>
    </source>
</evidence>
<dbReference type="GO" id="GO:0008270">
    <property type="term" value="F:zinc ion binding"/>
    <property type="evidence" value="ECO:0007669"/>
    <property type="project" value="UniProtKB-KW"/>
</dbReference>
<keyword evidence="7" id="KW-1185">Reference proteome</keyword>
<organism evidence="6 7">
    <name type="scientific">Forsythia ovata</name>
    <dbReference type="NCBI Taxonomy" id="205694"/>
    <lineage>
        <taxon>Eukaryota</taxon>
        <taxon>Viridiplantae</taxon>
        <taxon>Streptophyta</taxon>
        <taxon>Embryophyta</taxon>
        <taxon>Tracheophyta</taxon>
        <taxon>Spermatophyta</taxon>
        <taxon>Magnoliopsida</taxon>
        <taxon>eudicotyledons</taxon>
        <taxon>Gunneridae</taxon>
        <taxon>Pentapetalae</taxon>
        <taxon>asterids</taxon>
        <taxon>lamiids</taxon>
        <taxon>Lamiales</taxon>
        <taxon>Oleaceae</taxon>
        <taxon>Forsythieae</taxon>
        <taxon>Forsythia</taxon>
    </lineage>
</organism>
<dbReference type="Pfam" id="PF04570">
    <property type="entry name" value="zf-FLZ"/>
    <property type="match status" value="1"/>
</dbReference>
<protein>
    <recommendedName>
        <fullName evidence="5">FLZ-type domain-containing protein</fullName>
    </recommendedName>
</protein>
<dbReference type="PROSITE" id="PS51795">
    <property type="entry name" value="ZF_FLZ"/>
    <property type="match status" value="1"/>
</dbReference>
<dbReference type="InterPro" id="IPR044585">
    <property type="entry name" value="FLZ10/11"/>
</dbReference>
<gene>
    <name evidence="6" type="ORF">Fot_53943</name>
</gene>
<evidence type="ECO:0000313" key="6">
    <source>
        <dbReference type="EMBL" id="KAL2462706.1"/>
    </source>
</evidence>
<feature type="domain" description="FLZ-type" evidence="5">
    <location>
        <begin position="192"/>
        <end position="234"/>
    </location>
</feature>
<sequence length="252" mass="28327">MPGSEGSNKRNIESDKVGLAIVSSLVVGTEITSDRQSVTQHLPNSSTYFVNKPLNPLVINPNPIYENIAVISIPVSSQTRSIRPCLFTSIDPVSFSRAKQSQINSKNDDPDAELTICSTHGNSGFLRLADIQETDEYTCVRNGLIFEVVHMFNDCILEFPSSQLKIFSLNDEQLAILPRPSGCSTQYFESDNFLKYCYICNKSLVGKDIYMYSDNPFCSNECRDKEYMNDCNLMKDVMSVHQWPYLLAVALM</sequence>
<dbReference type="EMBL" id="JBFOLJ010000020">
    <property type="protein sequence ID" value="KAL2462706.1"/>
    <property type="molecule type" value="Genomic_DNA"/>
</dbReference>
<evidence type="ECO:0000313" key="7">
    <source>
        <dbReference type="Proteomes" id="UP001604277"/>
    </source>
</evidence>
<accession>A0ABD1PFM1</accession>
<proteinExistence type="inferred from homology"/>
<feature type="zinc finger region" description="FLZ-type" evidence="4">
    <location>
        <begin position="192"/>
        <end position="234"/>
    </location>
</feature>
<keyword evidence="2" id="KW-0479">Metal-binding</keyword>